<accession>A0A0F9ZZ51</accession>
<dbReference type="PANTHER" id="PTHR43046">
    <property type="entry name" value="GDP-MANNOSE MANNOSYL HYDROLASE"/>
    <property type="match status" value="1"/>
</dbReference>
<dbReference type="GO" id="GO:0016787">
    <property type="term" value="F:hydrolase activity"/>
    <property type="evidence" value="ECO:0007669"/>
    <property type="project" value="UniProtKB-KW"/>
</dbReference>
<dbReference type="SUPFAM" id="SSF55811">
    <property type="entry name" value="Nudix"/>
    <property type="match status" value="1"/>
</dbReference>
<proteinExistence type="inferred from homology"/>
<dbReference type="InterPro" id="IPR000086">
    <property type="entry name" value="NUDIX_hydrolase_dom"/>
</dbReference>
<evidence type="ECO:0000256" key="1">
    <source>
        <dbReference type="ARBA" id="ARBA00001946"/>
    </source>
</evidence>
<organism evidence="5 6">
    <name type="scientific">Candidatus Woesebacteria bacterium GW2011_GWB1_33_22</name>
    <dbReference type="NCBI Taxonomy" id="1618566"/>
    <lineage>
        <taxon>Bacteria</taxon>
        <taxon>Candidatus Woeseibacteriota</taxon>
    </lineage>
</organism>
<dbReference type="Gene3D" id="3.90.79.10">
    <property type="entry name" value="Nucleoside Triphosphate Pyrophosphohydrolase"/>
    <property type="match status" value="1"/>
</dbReference>
<keyword evidence="2 3" id="KW-0378">Hydrolase</keyword>
<dbReference type="PANTHER" id="PTHR43046:SF2">
    <property type="entry name" value="8-OXO-DGTP DIPHOSPHATASE-RELATED"/>
    <property type="match status" value="1"/>
</dbReference>
<evidence type="ECO:0000313" key="6">
    <source>
        <dbReference type="Proteomes" id="UP000034778"/>
    </source>
</evidence>
<dbReference type="STRING" id="1618566.UR35_C0010G0018"/>
<dbReference type="PROSITE" id="PS51462">
    <property type="entry name" value="NUDIX"/>
    <property type="match status" value="1"/>
</dbReference>
<dbReference type="AlphaFoldDB" id="A0A0F9ZZ51"/>
<comment type="cofactor">
    <cofactor evidence="1">
        <name>Mg(2+)</name>
        <dbReference type="ChEBI" id="CHEBI:18420"/>
    </cofactor>
</comment>
<dbReference type="InterPro" id="IPR020476">
    <property type="entry name" value="Nudix_hydrolase"/>
</dbReference>
<dbReference type="InterPro" id="IPR015797">
    <property type="entry name" value="NUDIX_hydrolase-like_dom_sf"/>
</dbReference>
<evidence type="ECO:0000256" key="3">
    <source>
        <dbReference type="RuleBase" id="RU003476"/>
    </source>
</evidence>
<protein>
    <submittedName>
        <fullName evidence="5">RNA pyrophosphohydrolase</fullName>
    </submittedName>
</protein>
<dbReference type="EMBL" id="LBOW01000010">
    <property type="protein sequence ID" value="KKP44226.1"/>
    <property type="molecule type" value="Genomic_DNA"/>
</dbReference>
<dbReference type="PROSITE" id="PS00893">
    <property type="entry name" value="NUDIX_BOX"/>
    <property type="match status" value="1"/>
</dbReference>
<dbReference type="Proteomes" id="UP000034778">
    <property type="component" value="Unassembled WGS sequence"/>
</dbReference>
<comment type="similarity">
    <text evidence="3">Belongs to the Nudix hydrolase family.</text>
</comment>
<evidence type="ECO:0000313" key="5">
    <source>
        <dbReference type="EMBL" id="KKP44226.1"/>
    </source>
</evidence>
<evidence type="ECO:0000256" key="2">
    <source>
        <dbReference type="ARBA" id="ARBA00022801"/>
    </source>
</evidence>
<dbReference type="PRINTS" id="PR00502">
    <property type="entry name" value="NUDIXFAMILY"/>
</dbReference>
<gene>
    <name evidence="5" type="ORF">UR35_C0010G0018</name>
</gene>
<evidence type="ECO:0000259" key="4">
    <source>
        <dbReference type="PROSITE" id="PS51462"/>
    </source>
</evidence>
<reference evidence="5 6" key="1">
    <citation type="journal article" date="2015" name="Nature">
        <title>rRNA introns, odd ribosomes, and small enigmatic genomes across a large radiation of phyla.</title>
        <authorList>
            <person name="Brown C.T."/>
            <person name="Hug L.A."/>
            <person name="Thomas B.C."/>
            <person name="Sharon I."/>
            <person name="Castelle C.J."/>
            <person name="Singh A."/>
            <person name="Wilkins M.J."/>
            <person name="Williams K.H."/>
            <person name="Banfield J.F."/>
        </authorList>
    </citation>
    <scope>NUCLEOTIDE SEQUENCE [LARGE SCALE GENOMIC DNA]</scope>
</reference>
<dbReference type="Pfam" id="PF00293">
    <property type="entry name" value="NUDIX"/>
    <property type="match status" value="1"/>
</dbReference>
<sequence>MIKTNWFTKHFYRRKVTGIITNNRGEFLIDQLTDYGRNDWNFPGGGIEKGETEEQALFRELQEELGTNKFLIIKKSKNLSTYNWPLNVIIKRCINNKGIWRGQSVRYFVVKFIGKNHEIKPDPKEIKKIKWIKRSEFKNYLNFPHQLERIESEL</sequence>
<feature type="domain" description="Nudix hydrolase" evidence="4">
    <location>
        <begin position="11"/>
        <end position="154"/>
    </location>
</feature>
<name>A0A0F9ZZ51_9BACT</name>
<comment type="caution">
    <text evidence="5">The sequence shown here is derived from an EMBL/GenBank/DDBJ whole genome shotgun (WGS) entry which is preliminary data.</text>
</comment>
<dbReference type="InterPro" id="IPR020084">
    <property type="entry name" value="NUDIX_hydrolase_CS"/>
</dbReference>